<comment type="caution">
    <text evidence="2">The sequence shown here is derived from an EMBL/GenBank/DDBJ whole genome shotgun (WGS) entry which is preliminary data.</text>
</comment>
<evidence type="ECO:0000256" key="1">
    <source>
        <dbReference type="SAM" id="SignalP"/>
    </source>
</evidence>
<sequence>MKKVLLLGILVVCLSFGMNVSADTAIEEVGTFDLGPHHN</sequence>
<reference evidence="2 3" key="1">
    <citation type="journal article" date="2013" name="Genome Announc.">
        <title>Genome Sequence of the Extreme Obligate Alkaliphile Bacillus marmarensis Strain DSM 21297.</title>
        <authorList>
            <person name="Wernick D.G."/>
            <person name="Choi K.Y."/>
            <person name="Tat C.A."/>
            <person name="Lafontaine Rivera J.G."/>
            <person name="Liao J.C."/>
        </authorList>
    </citation>
    <scope>NUCLEOTIDE SEQUENCE [LARGE SCALE GENOMIC DNA]</scope>
    <source>
        <strain evidence="2 3">DSM 21297</strain>
    </source>
</reference>
<evidence type="ECO:0000313" key="2">
    <source>
        <dbReference type="EMBL" id="ERN52036.1"/>
    </source>
</evidence>
<gene>
    <name evidence="2" type="ORF">A33I_18255</name>
</gene>
<protein>
    <submittedName>
        <fullName evidence="2">Uncharacterized protein</fullName>
    </submittedName>
</protein>
<feature type="chain" id="PRO_5004677526" evidence="1">
    <location>
        <begin position="23"/>
        <end position="39"/>
    </location>
</feature>
<name>U6SN31_9BACI</name>
<feature type="signal peptide" evidence="1">
    <location>
        <begin position="1"/>
        <end position="22"/>
    </location>
</feature>
<evidence type="ECO:0000313" key="3">
    <source>
        <dbReference type="Proteomes" id="UP000017170"/>
    </source>
</evidence>
<accession>U6SN31</accession>
<proteinExistence type="predicted"/>
<keyword evidence="1" id="KW-0732">Signal</keyword>
<dbReference type="EMBL" id="ATAE01000041">
    <property type="protein sequence ID" value="ERN52036.1"/>
    <property type="molecule type" value="Genomic_DNA"/>
</dbReference>
<organism evidence="2 3">
    <name type="scientific">Alkalihalophilus marmarensis DSM 21297</name>
    <dbReference type="NCBI Taxonomy" id="1188261"/>
    <lineage>
        <taxon>Bacteria</taxon>
        <taxon>Bacillati</taxon>
        <taxon>Bacillota</taxon>
        <taxon>Bacilli</taxon>
        <taxon>Bacillales</taxon>
        <taxon>Bacillaceae</taxon>
        <taxon>Alkalihalophilus</taxon>
    </lineage>
</organism>
<dbReference type="PATRIC" id="fig|1188261.3.peg.3139"/>
<dbReference type="AlphaFoldDB" id="U6SN31"/>
<dbReference type="Proteomes" id="UP000017170">
    <property type="component" value="Unassembled WGS sequence"/>
</dbReference>
<keyword evidence="3" id="KW-1185">Reference proteome</keyword>